<organism evidence="1 2">
    <name type="scientific">Pelagibacterium halotolerans (strain DSM 22347 / JCM 15775 / CGMCC 1.7692 / B2)</name>
    <dbReference type="NCBI Taxonomy" id="1082931"/>
    <lineage>
        <taxon>Bacteria</taxon>
        <taxon>Pseudomonadati</taxon>
        <taxon>Pseudomonadota</taxon>
        <taxon>Alphaproteobacteria</taxon>
        <taxon>Hyphomicrobiales</taxon>
        <taxon>Devosiaceae</taxon>
        <taxon>Pelagibacterium</taxon>
    </lineage>
</organism>
<dbReference type="EMBL" id="CP003075">
    <property type="protein sequence ID" value="AEQ52622.1"/>
    <property type="molecule type" value="Genomic_DNA"/>
</dbReference>
<sequence length="46" mass="4923">MFTVPIYIASGAPNLHHSGTKPGTKVGYQPLVRFRTGLTQPGSDHS</sequence>
<proteinExistence type="predicted"/>
<accession>G4RBE6</accession>
<name>G4RBE6_PELHB</name>
<dbReference type="AlphaFoldDB" id="G4RBE6"/>
<evidence type="ECO:0000313" key="2">
    <source>
        <dbReference type="Proteomes" id="UP000008850"/>
    </source>
</evidence>
<evidence type="ECO:0000313" key="1">
    <source>
        <dbReference type="EMBL" id="AEQ52622.1"/>
    </source>
</evidence>
<dbReference type="HOGENOM" id="CLU_3186985_0_0_5"/>
<keyword evidence="2" id="KW-1185">Reference proteome</keyword>
<dbReference type="KEGG" id="phl:KKY_2614"/>
<reference evidence="1 2" key="1">
    <citation type="journal article" date="2012" name="J. Bacteriol.">
        <title>Complete genome sequence of Pelagibacterium halotolerans B2T.</title>
        <authorList>
            <person name="Huo Y.Y."/>
            <person name="Cheng H."/>
            <person name="Han X.F."/>
            <person name="Jiang X.W."/>
            <person name="Sun C."/>
            <person name="Zhang X.Q."/>
            <person name="Zhu X.F."/>
            <person name="Liu Y.F."/>
            <person name="Li P.F."/>
            <person name="Ni P.X."/>
            <person name="Wu M."/>
        </authorList>
    </citation>
    <scope>NUCLEOTIDE SEQUENCE [LARGE SCALE GENOMIC DNA]</scope>
    <source>
        <strain evidence="2">DSM 22347 / JCM 15775 / CGMCC 1.7692 / B2</strain>
    </source>
</reference>
<dbReference type="Proteomes" id="UP000008850">
    <property type="component" value="Chromosome"/>
</dbReference>
<protein>
    <submittedName>
        <fullName evidence="1">Uncharacterized protein</fullName>
    </submittedName>
</protein>
<gene>
    <name evidence="1" type="ordered locus">KKY_2614</name>
</gene>